<accession>A0ABT2TIL6</accession>
<dbReference type="PROSITE" id="PS51379">
    <property type="entry name" value="4FE4S_FER_2"/>
    <property type="match status" value="2"/>
</dbReference>
<comment type="cofactor">
    <cofactor evidence="1">
        <name>[4Fe-4S] cluster</name>
        <dbReference type="ChEBI" id="CHEBI:49883"/>
    </cofactor>
</comment>
<dbReference type="RefSeq" id="WP_262590884.1">
    <property type="nucleotide sequence ID" value="NZ_JAOQJQ010000002.1"/>
</dbReference>
<dbReference type="InterPro" id="IPR058240">
    <property type="entry name" value="rSAM_sf"/>
</dbReference>
<evidence type="ECO:0000256" key="2">
    <source>
        <dbReference type="ARBA" id="ARBA00009777"/>
    </source>
</evidence>
<keyword evidence="13" id="KW-1185">Reference proteome</keyword>
<organism evidence="12 13">
    <name type="scientific">Brotonthovivens ammoniilytica</name>
    <dbReference type="NCBI Taxonomy" id="2981725"/>
    <lineage>
        <taxon>Bacteria</taxon>
        <taxon>Bacillati</taxon>
        <taxon>Bacillota</taxon>
        <taxon>Clostridia</taxon>
        <taxon>Lachnospirales</taxon>
        <taxon>Lachnospiraceae</taxon>
        <taxon>Brotonthovivens</taxon>
    </lineage>
</organism>
<dbReference type="PANTHER" id="PTHR30352">
    <property type="entry name" value="PYRUVATE FORMATE-LYASE-ACTIVATING ENZYME"/>
    <property type="match status" value="1"/>
</dbReference>
<dbReference type="SUPFAM" id="SSF54862">
    <property type="entry name" value="4Fe-4S ferredoxins"/>
    <property type="match status" value="1"/>
</dbReference>
<feature type="domain" description="4Fe-4S ferredoxin-type" evidence="10">
    <location>
        <begin position="48"/>
        <end position="82"/>
    </location>
</feature>
<evidence type="ECO:0000256" key="1">
    <source>
        <dbReference type="ARBA" id="ARBA00001966"/>
    </source>
</evidence>
<evidence type="ECO:0000256" key="5">
    <source>
        <dbReference type="ARBA" id="ARBA00022723"/>
    </source>
</evidence>
<gene>
    <name evidence="12" type="ORF">OCV88_06890</name>
</gene>
<dbReference type="InterPro" id="IPR017896">
    <property type="entry name" value="4Fe4S_Fe-S-bd"/>
</dbReference>
<dbReference type="Pfam" id="PF04055">
    <property type="entry name" value="Radical_SAM"/>
    <property type="match status" value="1"/>
</dbReference>
<keyword evidence="6" id="KW-0560">Oxidoreductase</keyword>
<evidence type="ECO:0000256" key="9">
    <source>
        <dbReference type="ARBA" id="ARBA00047365"/>
    </source>
</evidence>
<evidence type="ECO:0000256" key="3">
    <source>
        <dbReference type="ARBA" id="ARBA00022485"/>
    </source>
</evidence>
<dbReference type="PIRSF" id="PIRSF000371">
    <property type="entry name" value="PFL_act_enz"/>
    <property type="match status" value="1"/>
</dbReference>
<evidence type="ECO:0000256" key="6">
    <source>
        <dbReference type="ARBA" id="ARBA00023002"/>
    </source>
</evidence>
<dbReference type="NCBIfam" id="TIGR02494">
    <property type="entry name" value="PFLE_PFLC"/>
    <property type="match status" value="1"/>
</dbReference>
<dbReference type="SFLD" id="SFLDS00029">
    <property type="entry name" value="Radical_SAM"/>
    <property type="match status" value="1"/>
</dbReference>
<evidence type="ECO:0000259" key="11">
    <source>
        <dbReference type="PROSITE" id="PS51918"/>
    </source>
</evidence>
<keyword evidence="7" id="KW-0408">Iron</keyword>
<evidence type="ECO:0000259" key="10">
    <source>
        <dbReference type="PROSITE" id="PS51379"/>
    </source>
</evidence>
<keyword evidence="5" id="KW-0479">Metal-binding</keyword>
<feature type="domain" description="Radical SAM core" evidence="11">
    <location>
        <begin position="17"/>
        <end position="302"/>
    </location>
</feature>
<proteinExistence type="inferred from homology"/>
<dbReference type="PROSITE" id="PS01087">
    <property type="entry name" value="RADICAL_ACTIVATING"/>
    <property type="match status" value="1"/>
</dbReference>
<keyword evidence="4" id="KW-0949">S-adenosyl-L-methionine</keyword>
<protein>
    <submittedName>
        <fullName evidence="12">Glycyl-radical enzyme activating protein</fullName>
    </submittedName>
</protein>
<dbReference type="PANTHER" id="PTHR30352:SF4">
    <property type="entry name" value="PYRUVATE FORMATE-LYASE 2-ACTIVATING ENZYME"/>
    <property type="match status" value="1"/>
</dbReference>
<dbReference type="InterPro" id="IPR012839">
    <property type="entry name" value="Organic_radical_activase"/>
</dbReference>
<comment type="catalytic activity">
    <reaction evidence="9">
        <text>glycyl-[protein] + reduced [flavodoxin] + S-adenosyl-L-methionine = glycin-2-yl radical-[protein] + semiquinone [flavodoxin] + 5'-deoxyadenosine + L-methionine + H(+)</text>
        <dbReference type="Rhea" id="RHEA:61976"/>
        <dbReference type="Rhea" id="RHEA-COMP:10622"/>
        <dbReference type="Rhea" id="RHEA-COMP:14480"/>
        <dbReference type="Rhea" id="RHEA-COMP:15993"/>
        <dbReference type="Rhea" id="RHEA-COMP:15994"/>
        <dbReference type="ChEBI" id="CHEBI:15378"/>
        <dbReference type="ChEBI" id="CHEBI:17319"/>
        <dbReference type="ChEBI" id="CHEBI:29947"/>
        <dbReference type="ChEBI" id="CHEBI:32722"/>
        <dbReference type="ChEBI" id="CHEBI:57618"/>
        <dbReference type="ChEBI" id="CHEBI:57844"/>
        <dbReference type="ChEBI" id="CHEBI:59789"/>
        <dbReference type="ChEBI" id="CHEBI:140311"/>
    </reaction>
</comment>
<dbReference type="InterPro" id="IPR001989">
    <property type="entry name" value="Radical_activat_CS"/>
</dbReference>
<feature type="domain" description="4Fe-4S ferredoxin-type" evidence="10">
    <location>
        <begin position="83"/>
        <end position="112"/>
    </location>
</feature>
<evidence type="ECO:0000256" key="4">
    <source>
        <dbReference type="ARBA" id="ARBA00022691"/>
    </source>
</evidence>
<dbReference type="EMBL" id="JAOQJQ010000002">
    <property type="protein sequence ID" value="MCU6762068.1"/>
    <property type="molecule type" value="Genomic_DNA"/>
</dbReference>
<reference evidence="12 13" key="1">
    <citation type="journal article" date="2021" name="ISME Commun">
        <title>Automated analysis of genomic sequences facilitates high-throughput and comprehensive description of bacteria.</title>
        <authorList>
            <person name="Hitch T.C.A."/>
        </authorList>
    </citation>
    <scope>NUCLEOTIDE SEQUENCE [LARGE SCALE GENOMIC DNA]</scope>
    <source>
        <strain evidence="12 13">Sanger_109</strain>
    </source>
</reference>
<keyword evidence="8" id="KW-0411">Iron-sulfur</keyword>
<sequence>MSDKKGIVFNIQRFTIHDGPGIRTEVFLKGCPMHCKWCSNPESIQPNRQLGIYPAKCISKDKCGACLKACPKEGKPLEFSPEGIITGSNSQCLSCMRCAAACFTHAIKSWGEVMTVEEVMEAVMKDETYYKKSGGGITLNGGEVAVQWEFALEILKACKNKNIHTCVETSMHCSPDIIQKFYKYTDLIFTDIKNMDSEVHKQWSGAGNELILKNIEQTAKAGVKMVIRIPVIPQINDSDENLRKTAAFIRDHLGSSVVQIQLLPYRKMGTEKYASLGLAYPMGEDYKMPERSVWEANLLRIRNMLLEEYHIPVVAGSNERIEMSEL</sequence>
<comment type="similarity">
    <text evidence="2">Belongs to the organic radical-activating enzymes family.</text>
</comment>
<dbReference type="SFLD" id="SFLDG01118">
    <property type="entry name" value="activating_enzymes__group_2"/>
    <property type="match status" value="1"/>
</dbReference>
<dbReference type="Proteomes" id="UP001652442">
    <property type="component" value="Unassembled WGS sequence"/>
</dbReference>
<dbReference type="Gene3D" id="3.20.20.70">
    <property type="entry name" value="Aldolase class I"/>
    <property type="match status" value="1"/>
</dbReference>
<dbReference type="InterPro" id="IPR007197">
    <property type="entry name" value="rSAM"/>
</dbReference>
<evidence type="ECO:0000313" key="12">
    <source>
        <dbReference type="EMBL" id="MCU6762068.1"/>
    </source>
</evidence>
<evidence type="ECO:0000256" key="7">
    <source>
        <dbReference type="ARBA" id="ARBA00023004"/>
    </source>
</evidence>
<comment type="caution">
    <text evidence="12">The sequence shown here is derived from an EMBL/GenBank/DDBJ whole genome shotgun (WGS) entry which is preliminary data.</text>
</comment>
<name>A0ABT2TIL6_9FIRM</name>
<dbReference type="PROSITE" id="PS51918">
    <property type="entry name" value="RADICAL_SAM"/>
    <property type="match status" value="1"/>
</dbReference>
<dbReference type="SFLD" id="SFLDG01066">
    <property type="entry name" value="organic_radical-activating_enz"/>
    <property type="match status" value="1"/>
</dbReference>
<dbReference type="InterPro" id="IPR013785">
    <property type="entry name" value="Aldolase_TIM"/>
</dbReference>
<dbReference type="InterPro" id="IPR034457">
    <property type="entry name" value="Organic_radical-activating"/>
</dbReference>
<evidence type="ECO:0000313" key="13">
    <source>
        <dbReference type="Proteomes" id="UP001652442"/>
    </source>
</evidence>
<dbReference type="SUPFAM" id="SSF102114">
    <property type="entry name" value="Radical SAM enzymes"/>
    <property type="match status" value="1"/>
</dbReference>
<keyword evidence="3" id="KW-0004">4Fe-4S</keyword>
<evidence type="ECO:0000256" key="8">
    <source>
        <dbReference type="ARBA" id="ARBA00023014"/>
    </source>
</evidence>
<dbReference type="InterPro" id="IPR040074">
    <property type="entry name" value="BssD/PflA/YjjW"/>
</dbReference>